<evidence type="ECO:0000313" key="3">
    <source>
        <dbReference type="Proteomes" id="UP000054270"/>
    </source>
</evidence>
<feature type="compositionally biased region" description="Polar residues" evidence="1">
    <location>
        <begin position="318"/>
        <end position="340"/>
    </location>
</feature>
<feature type="region of interest" description="Disordered" evidence="1">
    <location>
        <begin position="281"/>
        <end position="423"/>
    </location>
</feature>
<evidence type="ECO:0000256" key="1">
    <source>
        <dbReference type="SAM" id="MobiDB-lite"/>
    </source>
</evidence>
<evidence type="ECO:0000313" key="2">
    <source>
        <dbReference type="EMBL" id="KJA26834.1"/>
    </source>
</evidence>
<accession>A0A0D2P7A0</accession>
<feature type="compositionally biased region" description="Low complexity" evidence="1">
    <location>
        <begin position="78"/>
        <end position="92"/>
    </location>
</feature>
<feature type="compositionally biased region" description="Basic and acidic residues" evidence="1">
    <location>
        <begin position="298"/>
        <end position="317"/>
    </location>
</feature>
<feature type="compositionally biased region" description="Low complexity" evidence="1">
    <location>
        <begin position="360"/>
        <end position="409"/>
    </location>
</feature>
<gene>
    <name evidence="2" type="ORF">HYPSUDRAFT_1032560</name>
</gene>
<dbReference type="OMA" id="DKETHAI"/>
<organism evidence="2 3">
    <name type="scientific">Hypholoma sublateritium (strain FD-334 SS-4)</name>
    <dbReference type="NCBI Taxonomy" id="945553"/>
    <lineage>
        <taxon>Eukaryota</taxon>
        <taxon>Fungi</taxon>
        <taxon>Dikarya</taxon>
        <taxon>Basidiomycota</taxon>
        <taxon>Agaricomycotina</taxon>
        <taxon>Agaricomycetes</taxon>
        <taxon>Agaricomycetidae</taxon>
        <taxon>Agaricales</taxon>
        <taxon>Agaricineae</taxon>
        <taxon>Strophariaceae</taxon>
        <taxon>Hypholoma</taxon>
    </lineage>
</organism>
<dbReference type="STRING" id="945553.A0A0D2P7A0"/>
<feature type="compositionally biased region" description="Acidic residues" evidence="1">
    <location>
        <begin position="25"/>
        <end position="35"/>
    </location>
</feature>
<protein>
    <submittedName>
        <fullName evidence="2">Uncharacterized protein</fullName>
    </submittedName>
</protein>
<sequence length="568" mass="62321">MRGPNPALAQIVPTLRLRVNGVVEQSDEEEEDEQADAGRYRPQARMAQPARKTASSLTHAARKIEHQYMNTSSDSDDTSSGAGDSASSSESSGRAPALANESDNDIEMINSPVDPADAPEIILLDAPPRYMSHFHPRPQLTPATTPPSALVTAVEMLSSTTIRMRATHRLPFLVRELRRGFHGRCSELLVPVFKDKRVPKLEVVYSGVGDEEYVARVEGSWLCPLCDLLGPLRTREILDCHLRWDHAEVFYEWQPGHGVDASVDDWELHLLIPENPGVDHGISDLTTVTGAHTSPLPDRPHTPDREASTSETLDTKRSSTSHMTPHTQRLASPFPSVSLSPPTPRAPKDEVKPDVSTIYTPTPSVSVTRETSSTGTSGTGGSTQPSVLTSSLAVTSRTTASSSVARPRAITPPLPADPLGPAARAPFLPAESEYGGPTVLYSCRPQGAGLFDLLGTLPAGAWGLLEWDLRDREQEVLESDMVGEELKVMQAVWMRWVGVNRNLLVTDYCKGVIAFVDEYWRIIHRGAGWSALRFFLVTLMANQFLTGREVARVLRHYEGLTGMDEWYD</sequence>
<feature type="region of interest" description="Disordered" evidence="1">
    <location>
        <begin position="17"/>
        <end position="110"/>
    </location>
</feature>
<dbReference type="Proteomes" id="UP000054270">
    <property type="component" value="Unassembled WGS sequence"/>
</dbReference>
<dbReference type="AlphaFoldDB" id="A0A0D2P7A0"/>
<dbReference type="OrthoDB" id="3249923at2759"/>
<name>A0A0D2P7A0_HYPSF</name>
<dbReference type="EMBL" id="KN817526">
    <property type="protein sequence ID" value="KJA26834.1"/>
    <property type="molecule type" value="Genomic_DNA"/>
</dbReference>
<keyword evidence="3" id="KW-1185">Reference proteome</keyword>
<reference evidence="3" key="1">
    <citation type="submission" date="2014-04" db="EMBL/GenBank/DDBJ databases">
        <title>Evolutionary Origins and Diversification of the Mycorrhizal Mutualists.</title>
        <authorList>
            <consortium name="DOE Joint Genome Institute"/>
            <consortium name="Mycorrhizal Genomics Consortium"/>
            <person name="Kohler A."/>
            <person name="Kuo A."/>
            <person name="Nagy L.G."/>
            <person name="Floudas D."/>
            <person name="Copeland A."/>
            <person name="Barry K.W."/>
            <person name="Cichocki N."/>
            <person name="Veneault-Fourrey C."/>
            <person name="LaButti K."/>
            <person name="Lindquist E.A."/>
            <person name="Lipzen A."/>
            <person name="Lundell T."/>
            <person name="Morin E."/>
            <person name="Murat C."/>
            <person name="Riley R."/>
            <person name="Ohm R."/>
            <person name="Sun H."/>
            <person name="Tunlid A."/>
            <person name="Henrissat B."/>
            <person name="Grigoriev I.V."/>
            <person name="Hibbett D.S."/>
            <person name="Martin F."/>
        </authorList>
    </citation>
    <scope>NUCLEOTIDE SEQUENCE [LARGE SCALE GENOMIC DNA]</scope>
    <source>
        <strain evidence="3">FD-334 SS-4</strain>
    </source>
</reference>
<proteinExistence type="predicted"/>